<evidence type="ECO:0000313" key="1">
    <source>
        <dbReference type="EMBL" id="CAD7568233.1"/>
    </source>
</evidence>
<sequence length="271" mass="31386">MDKFILRENKPKNETIEHDRKIRCKLPGNYLKYLIFLSNSNQTGCFAKTAINNTLQIYTHLKKEKVHKITTNTIKLRDSGISLDENREVSIHGTPLRGSNIVDLVNDLIRAKRHSKPLGWRDFLTALQIINVPKEFICRTSLFYTAQKSSVSISFGNSHLHPLSLYFYLEISEFKTNYMEMVMNKVSGKLEEERMNAMMSAYDLMLALTYREVGRKITLAENLTEVAFAMKACKSLVGMEAVIHSNQKRFAFKKQNIKKILRYTKYKMTPT</sequence>
<dbReference type="EMBL" id="OE179269">
    <property type="protein sequence ID" value="CAD7568233.1"/>
    <property type="molecule type" value="Genomic_DNA"/>
</dbReference>
<protein>
    <submittedName>
        <fullName evidence="1">(California timema) hypothetical protein</fullName>
    </submittedName>
</protein>
<accession>A0A7R9IWI3</accession>
<gene>
    <name evidence="1" type="ORF">TCMB3V08_LOCUS1002</name>
</gene>
<organism evidence="1">
    <name type="scientific">Timema californicum</name>
    <name type="common">California timema</name>
    <name type="synonym">Walking stick</name>
    <dbReference type="NCBI Taxonomy" id="61474"/>
    <lineage>
        <taxon>Eukaryota</taxon>
        <taxon>Metazoa</taxon>
        <taxon>Ecdysozoa</taxon>
        <taxon>Arthropoda</taxon>
        <taxon>Hexapoda</taxon>
        <taxon>Insecta</taxon>
        <taxon>Pterygota</taxon>
        <taxon>Neoptera</taxon>
        <taxon>Polyneoptera</taxon>
        <taxon>Phasmatodea</taxon>
        <taxon>Timematodea</taxon>
        <taxon>Timematoidea</taxon>
        <taxon>Timematidae</taxon>
        <taxon>Timema</taxon>
    </lineage>
</organism>
<reference evidence="1" key="1">
    <citation type="submission" date="2020-11" db="EMBL/GenBank/DDBJ databases">
        <authorList>
            <person name="Tran Van P."/>
        </authorList>
    </citation>
    <scope>NUCLEOTIDE SEQUENCE</scope>
</reference>
<proteinExistence type="predicted"/>
<dbReference type="AlphaFoldDB" id="A0A7R9IWI3"/>
<name>A0A7R9IWI3_TIMCA</name>